<dbReference type="RefSeq" id="WP_274942924.1">
    <property type="nucleotide sequence ID" value="NZ_JANWOI010000001.1"/>
</dbReference>
<protein>
    <submittedName>
        <fullName evidence="2">EscU/YscU/HrcU family type III secretion system export apparatus switch protein</fullName>
    </submittedName>
</protein>
<name>A0A9X3Z6I0_9PROT</name>
<dbReference type="SUPFAM" id="SSF160544">
    <property type="entry name" value="EscU C-terminal domain-like"/>
    <property type="match status" value="1"/>
</dbReference>
<dbReference type="EMBL" id="JANWOI010000001">
    <property type="protein sequence ID" value="MDA5193230.1"/>
    <property type="molecule type" value="Genomic_DNA"/>
</dbReference>
<comment type="caution">
    <text evidence="2">The sequence shown here is derived from an EMBL/GenBank/DDBJ whole genome shotgun (WGS) entry which is preliminary data.</text>
</comment>
<evidence type="ECO:0000313" key="3">
    <source>
        <dbReference type="Proteomes" id="UP001141619"/>
    </source>
</evidence>
<gene>
    <name evidence="2" type="ORF">NYP16_04565</name>
</gene>
<dbReference type="InterPro" id="IPR006135">
    <property type="entry name" value="T3SS_substrate_exporter"/>
</dbReference>
<comment type="similarity">
    <text evidence="1">Belongs to the type III secretion exporter family.</text>
</comment>
<dbReference type="Pfam" id="PF01312">
    <property type="entry name" value="Bac_export_2"/>
    <property type="match status" value="1"/>
</dbReference>
<dbReference type="AlphaFoldDB" id="A0A9X3Z6I0"/>
<proteinExistence type="inferred from homology"/>
<evidence type="ECO:0000256" key="1">
    <source>
        <dbReference type="ARBA" id="ARBA00010690"/>
    </source>
</evidence>
<reference evidence="2" key="2">
    <citation type="journal article" date="2023" name="Syst. Appl. Microbiol.">
        <title>Govania unica gen. nov., sp. nov., a rare biosphere bacterium that represents a novel family in the class Alphaproteobacteria.</title>
        <authorList>
            <person name="Vandamme P."/>
            <person name="Peeters C."/>
            <person name="Hettiarachchi A."/>
            <person name="Cnockaert M."/>
            <person name="Carlier A."/>
        </authorList>
    </citation>
    <scope>NUCLEOTIDE SEQUENCE</scope>
    <source>
        <strain evidence="2">LMG 31809</strain>
    </source>
</reference>
<dbReference type="Proteomes" id="UP001141619">
    <property type="component" value="Unassembled WGS sequence"/>
</dbReference>
<sequence>MASKDPKDDMKDARPIAVALKADGWSRHSTGLVPKITAIGHGKNAEQILSLAFANDVKVRKDADLASILASMDIESPVPLEALSAVSEILSYLYHLDRTTVDAALASDVSPNISPDIS</sequence>
<accession>A0A9X3Z6I0</accession>
<dbReference type="InterPro" id="IPR029025">
    <property type="entry name" value="T3SS_substrate_exporter_C"/>
</dbReference>
<organism evidence="2 3">
    <name type="scientific">Govanella unica</name>
    <dbReference type="NCBI Taxonomy" id="2975056"/>
    <lineage>
        <taxon>Bacteria</taxon>
        <taxon>Pseudomonadati</taxon>
        <taxon>Pseudomonadota</taxon>
        <taxon>Alphaproteobacteria</taxon>
        <taxon>Emcibacterales</taxon>
        <taxon>Govanellaceae</taxon>
        <taxon>Govanella</taxon>
    </lineage>
</organism>
<keyword evidence="3" id="KW-1185">Reference proteome</keyword>
<dbReference type="GO" id="GO:0016020">
    <property type="term" value="C:membrane"/>
    <property type="evidence" value="ECO:0007669"/>
    <property type="project" value="InterPro"/>
</dbReference>
<reference evidence="2" key="1">
    <citation type="submission" date="2022-08" db="EMBL/GenBank/DDBJ databases">
        <authorList>
            <person name="Vandamme P."/>
            <person name="Hettiarachchi A."/>
            <person name="Peeters C."/>
            <person name="Cnockaert M."/>
            <person name="Carlier A."/>
        </authorList>
    </citation>
    <scope>NUCLEOTIDE SEQUENCE</scope>
    <source>
        <strain evidence="2">LMG 31809</strain>
    </source>
</reference>
<dbReference type="Gene3D" id="3.40.1690.10">
    <property type="entry name" value="secretion proteins EscU"/>
    <property type="match status" value="1"/>
</dbReference>
<dbReference type="GO" id="GO:0009306">
    <property type="term" value="P:protein secretion"/>
    <property type="evidence" value="ECO:0007669"/>
    <property type="project" value="InterPro"/>
</dbReference>
<evidence type="ECO:0000313" key="2">
    <source>
        <dbReference type="EMBL" id="MDA5193230.1"/>
    </source>
</evidence>